<evidence type="ECO:0008006" key="4">
    <source>
        <dbReference type="Google" id="ProtNLM"/>
    </source>
</evidence>
<dbReference type="EMBL" id="JAZHGC010000042">
    <property type="protein sequence ID" value="MEM5290862.1"/>
    <property type="molecule type" value="Genomic_DNA"/>
</dbReference>
<organism evidence="2 3">
    <name type="scientific">Paraburkholderia sabiae</name>
    <dbReference type="NCBI Taxonomy" id="273251"/>
    <lineage>
        <taxon>Bacteria</taxon>
        <taxon>Pseudomonadati</taxon>
        <taxon>Pseudomonadota</taxon>
        <taxon>Betaproteobacteria</taxon>
        <taxon>Burkholderiales</taxon>
        <taxon>Burkholderiaceae</taxon>
        <taxon>Paraburkholderia</taxon>
    </lineage>
</organism>
<accession>A0ABU9QMZ9</accession>
<comment type="caution">
    <text evidence="2">The sequence shown here is derived from an EMBL/GenBank/DDBJ whole genome shotgun (WGS) entry which is preliminary data.</text>
</comment>
<feature type="signal peptide" evidence="1">
    <location>
        <begin position="1"/>
        <end position="18"/>
    </location>
</feature>
<evidence type="ECO:0000313" key="2">
    <source>
        <dbReference type="EMBL" id="MEM5290862.1"/>
    </source>
</evidence>
<proteinExistence type="predicted"/>
<feature type="chain" id="PRO_5045177346" description="Signal peptidase" evidence="1">
    <location>
        <begin position="19"/>
        <end position="144"/>
    </location>
</feature>
<evidence type="ECO:0000313" key="3">
    <source>
        <dbReference type="Proteomes" id="UP001494588"/>
    </source>
</evidence>
<gene>
    <name evidence="2" type="ORF">V4C55_34595</name>
</gene>
<name>A0ABU9QMZ9_9BURK</name>
<sequence>MKTRIALGLVAAAVLTQAGCSTKIKSLPMPAALQTQNGQDVALYFGEQAHAPVTQSFGNKEFAVRVPRKPDVSPEANCNNALAKALQDLRDYARAQHANAVVDIKTHFQHNESASSTEFTCGASLNGSTLAVRGDVVKLETQAQ</sequence>
<dbReference type="RefSeq" id="WP_201653128.1">
    <property type="nucleotide sequence ID" value="NZ_CAJHCS010000017.1"/>
</dbReference>
<dbReference type="Proteomes" id="UP001494588">
    <property type="component" value="Unassembled WGS sequence"/>
</dbReference>
<evidence type="ECO:0000256" key="1">
    <source>
        <dbReference type="SAM" id="SignalP"/>
    </source>
</evidence>
<keyword evidence="1" id="KW-0732">Signal</keyword>
<reference evidence="2 3" key="1">
    <citation type="submission" date="2024-01" db="EMBL/GenBank/DDBJ databases">
        <title>The diversity of rhizobia nodulating Mimosa spp. in eleven states of Brazil covering several biomes is determined by host plant, location, and edaphic factors.</title>
        <authorList>
            <person name="Rouws L."/>
            <person name="Barauna A."/>
            <person name="Beukes C."/>
            <person name="De Faria S.M."/>
            <person name="Gross E."/>
            <person name="Dos Reis Junior F.B."/>
            <person name="Simon M."/>
            <person name="Maluk M."/>
            <person name="Odee D.W."/>
            <person name="Kenicer G."/>
            <person name="Young J.P.W."/>
            <person name="Reis V.M."/>
            <person name="Zilli J."/>
            <person name="James E.K."/>
        </authorList>
    </citation>
    <scope>NUCLEOTIDE SEQUENCE [LARGE SCALE GENOMIC DNA]</scope>
    <source>
        <strain evidence="2 3">JPY77</strain>
    </source>
</reference>
<keyword evidence="3" id="KW-1185">Reference proteome</keyword>
<protein>
    <recommendedName>
        <fullName evidence="4">Signal peptidase</fullName>
    </recommendedName>
</protein>